<dbReference type="SUPFAM" id="SSF57845">
    <property type="entry name" value="B-box zinc-binding domain"/>
    <property type="match status" value="1"/>
</dbReference>
<reference evidence="2 3" key="1">
    <citation type="submission" date="2016-06" db="EMBL/GenBank/DDBJ databases">
        <title>Evolution of pathogenesis and genome organization in the Tremellales.</title>
        <authorList>
            <person name="Cuomo C."/>
            <person name="Litvintseva A."/>
            <person name="Heitman J."/>
            <person name="Chen Y."/>
            <person name="Sun S."/>
            <person name="Springer D."/>
            <person name="Dromer F."/>
            <person name="Young S."/>
            <person name="Zeng Q."/>
            <person name="Chapman S."/>
            <person name="Gujja S."/>
            <person name="Saif S."/>
            <person name="Birren B."/>
        </authorList>
    </citation>
    <scope>NUCLEOTIDE SEQUENCE [LARGE SCALE GENOMIC DNA]</scope>
    <source>
        <strain evidence="2 3">CBS 7118</strain>
    </source>
</reference>
<dbReference type="OrthoDB" id="5407799at2759"/>
<dbReference type="AlphaFoldDB" id="A0A1E3J9H4"/>
<evidence type="ECO:0000313" key="3">
    <source>
        <dbReference type="Proteomes" id="UP000094819"/>
    </source>
</evidence>
<dbReference type="EMBL" id="AWGH01000011">
    <property type="protein sequence ID" value="ODN96571.1"/>
    <property type="molecule type" value="Genomic_DNA"/>
</dbReference>
<dbReference type="GeneID" id="30193500"/>
<dbReference type="InterPro" id="IPR044553">
    <property type="entry name" value="Bbox1_ANCHR"/>
</dbReference>
<dbReference type="PANTHER" id="PTHR46603">
    <property type="entry name" value="ABSCISSION/NOCUT CHECKPOINT REGULATOR"/>
    <property type="match status" value="1"/>
</dbReference>
<comment type="caution">
    <text evidence="2">The sequence shown here is derived from an EMBL/GenBank/DDBJ whole genome shotgun (WGS) entry which is preliminary data.</text>
</comment>
<dbReference type="Proteomes" id="UP000094819">
    <property type="component" value="Unassembled WGS sequence"/>
</dbReference>
<sequence length="311" mass="34340">MSDDDLFARFAALRPPASAPSSPPLHTVEAQRTVDEVAKKAREEDEELERIASGMPTTSSSDVRSGKDEDDDELAKRIARLRGNEAVEDEGDSGEQDMESFLKEISASQHLPTAREESDEQMIARAFASVRQDRLRPLSPANGSDSGQEYDGPSEEEVISRALDEAKLDKDKPPPSPDIGEQKEIPGLSFPSLPSHVPQEEDVMDEGARRRLELLMGLKPSPAQVGNKSQLPSVPKTKPTYDLPGYNSARDEDTDTWCCICSKDATLQCIDCDDDLYCEECWRDGHGVAEGQERGHTVKQFNWEGKRPVAV</sequence>
<protein>
    <recommendedName>
        <fullName evidence="4">Zinc finger FYVE domain-containing protein 19</fullName>
    </recommendedName>
</protein>
<proteinExistence type="predicted"/>
<name>A0A1E3J9H4_9TREE</name>
<dbReference type="RefSeq" id="XP_019031817.1">
    <property type="nucleotide sequence ID" value="XM_019176407.1"/>
</dbReference>
<evidence type="ECO:0000256" key="1">
    <source>
        <dbReference type="SAM" id="MobiDB-lite"/>
    </source>
</evidence>
<keyword evidence="3" id="KW-1185">Reference proteome</keyword>
<dbReference type="Pfam" id="PF22586">
    <property type="entry name" value="ANCHR-like_BBOX"/>
    <property type="match status" value="1"/>
</dbReference>
<dbReference type="CDD" id="cd19817">
    <property type="entry name" value="Bbox1_ANCHR-like"/>
    <property type="match status" value="1"/>
</dbReference>
<evidence type="ECO:0000313" key="2">
    <source>
        <dbReference type="EMBL" id="ODN96571.1"/>
    </source>
</evidence>
<organism evidence="2 3">
    <name type="scientific">Cryptococcus wingfieldii CBS 7118</name>
    <dbReference type="NCBI Taxonomy" id="1295528"/>
    <lineage>
        <taxon>Eukaryota</taxon>
        <taxon>Fungi</taxon>
        <taxon>Dikarya</taxon>
        <taxon>Basidiomycota</taxon>
        <taxon>Agaricomycotina</taxon>
        <taxon>Tremellomycetes</taxon>
        <taxon>Tremellales</taxon>
        <taxon>Cryptococcaceae</taxon>
        <taxon>Cryptococcus</taxon>
    </lineage>
</organism>
<feature type="compositionally biased region" description="Basic and acidic residues" evidence="1">
    <location>
        <begin position="158"/>
        <end position="173"/>
    </location>
</feature>
<dbReference type="PANTHER" id="PTHR46603:SF1">
    <property type="entry name" value="ABSCISSION_NOCUT CHECKPOINT REGULATOR"/>
    <property type="match status" value="1"/>
</dbReference>
<accession>A0A1E3J9H4</accession>
<gene>
    <name evidence="2" type="ORF">L198_04287</name>
</gene>
<feature type="compositionally biased region" description="Acidic residues" evidence="1">
    <location>
        <begin position="86"/>
        <end position="98"/>
    </location>
</feature>
<feature type="region of interest" description="Disordered" evidence="1">
    <location>
        <begin position="220"/>
        <end position="240"/>
    </location>
</feature>
<feature type="region of interest" description="Disordered" evidence="1">
    <location>
        <begin position="39"/>
        <end position="203"/>
    </location>
</feature>
<evidence type="ECO:0008006" key="4">
    <source>
        <dbReference type="Google" id="ProtNLM"/>
    </source>
</evidence>